<protein>
    <submittedName>
        <fullName evidence="2">Uncharacterized protein</fullName>
    </submittedName>
</protein>
<comment type="caution">
    <text evidence="2">The sequence shown here is derived from an EMBL/GenBank/DDBJ whole genome shotgun (WGS) entry which is preliminary data.</text>
</comment>
<reference evidence="2 3" key="1">
    <citation type="submission" date="2009-11" db="EMBL/GenBank/DDBJ databases">
        <authorList>
            <person name="Weinstock G."/>
            <person name="Sodergren E."/>
            <person name="Clifton S."/>
            <person name="Fulton L."/>
            <person name="Fulton B."/>
            <person name="Courtney L."/>
            <person name="Fronick C."/>
            <person name="Harrison M."/>
            <person name="Strong C."/>
            <person name="Farmer C."/>
            <person name="Delahaunty K."/>
            <person name="Markovic C."/>
            <person name="Hall O."/>
            <person name="Minx P."/>
            <person name="Tomlinson C."/>
            <person name="Mitreva M."/>
            <person name="Nelson J."/>
            <person name="Hou S."/>
            <person name="Wollam A."/>
            <person name="Pepin K.H."/>
            <person name="Johnson M."/>
            <person name="Bhonagiri V."/>
            <person name="Nash W.E."/>
            <person name="Warren W."/>
            <person name="Chinwalla A."/>
            <person name="Mardis E.R."/>
            <person name="Wilson R.K."/>
        </authorList>
    </citation>
    <scope>NUCLEOTIDE SEQUENCE [LARGE SCALE GENOMIC DNA]</scope>
    <source>
        <strain evidence="2 3">F0302</strain>
    </source>
</reference>
<sequence>MLKTDKELYNRATTLQGNCAETCISVKRSKWNTYLFISLYSFRFYNIIKKCIKLYFHLRISIQSDELPVKMLLFQKYFKISLLLSLLIVIFIAEILVCRTSSVHNTMQKNTTELPT</sequence>
<keyword evidence="1" id="KW-1133">Transmembrane helix</keyword>
<dbReference type="Proteomes" id="UP000004079">
    <property type="component" value="Unassembled WGS sequence"/>
</dbReference>
<dbReference type="EMBL" id="ACUZ02000037">
    <property type="protein sequence ID" value="EFB31394.1"/>
    <property type="molecule type" value="Genomic_DNA"/>
</dbReference>
<name>D1QTB4_9BACT</name>
<keyword evidence="1" id="KW-0812">Transmembrane</keyword>
<gene>
    <name evidence="2" type="ORF">HMPREF0971_02242</name>
</gene>
<dbReference type="AlphaFoldDB" id="D1QTB4"/>
<evidence type="ECO:0000313" key="3">
    <source>
        <dbReference type="Proteomes" id="UP000004079"/>
    </source>
</evidence>
<proteinExistence type="predicted"/>
<dbReference type="HOGENOM" id="CLU_2094629_0_0_10"/>
<feature type="transmembrane region" description="Helical" evidence="1">
    <location>
        <begin position="77"/>
        <end position="97"/>
    </location>
</feature>
<organism evidence="2 3">
    <name type="scientific">Segatella oris F0302</name>
    <dbReference type="NCBI Taxonomy" id="649760"/>
    <lineage>
        <taxon>Bacteria</taxon>
        <taxon>Pseudomonadati</taxon>
        <taxon>Bacteroidota</taxon>
        <taxon>Bacteroidia</taxon>
        <taxon>Bacteroidales</taxon>
        <taxon>Prevotellaceae</taxon>
        <taxon>Segatella</taxon>
    </lineage>
</organism>
<evidence type="ECO:0000256" key="1">
    <source>
        <dbReference type="SAM" id="Phobius"/>
    </source>
</evidence>
<keyword evidence="1" id="KW-0472">Membrane</keyword>
<evidence type="ECO:0000313" key="2">
    <source>
        <dbReference type="EMBL" id="EFB31394.1"/>
    </source>
</evidence>
<accession>D1QTB4</accession>
<dbReference type="STRING" id="649760.HMPREF0971_02242"/>